<organism evidence="1 2">
    <name type="scientific">Lactococcus allomyrinae</name>
    <dbReference type="NCBI Taxonomy" id="2419773"/>
    <lineage>
        <taxon>Bacteria</taxon>
        <taxon>Bacillati</taxon>
        <taxon>Bacillota</taxon>
        <taxon>Bacilli</taxon>
        <taxon>Lactobacillales</taxon>
        <taxon>Streptococcaceae</taxon>
        <taxon>Lactococcus</taxon>
    </lineage>
</organism>
<dbReference type="EMBL" id="CP032627">
    <property type="protein sequence ID" value="AYG00413.1"/>
    <property type="molecule type" value="Genomic_DNA"/>
</dbReference>
<dbReference type="Proteomes" id="UP000269374">
    <property type="component" value="Chromosome"/>
</dbReference>
<protein>
    <submittedName>
        <fullName evidence="1">Uncharacterized protein</fullName>
    </submittedName>
</protein>
<keyword evidence="2" id="KW-1185">Reference proteome</keyword>
<proteinExistence type="predicted"/>
<name>A0A387B9L2_9LACT</name>
<accession>A0A387B9L2</accession>
<dbReference type="OrthoDB" id="9801806at2"/>
<dbReference type="KEGG" id="lact:D7I46_04495"/>
<evidence type="ECO:0000313" key="2">
    <source>
        <dbReference type="Proteomes" id="UP000269374"/>
    </source>
</evidence>
<dbReference type="AlphaFoldDB" id="A0A387B9L2"/>
<reference evidence="1 2" key="1">
    <citation type="submission" date="2018-09" db="EMBL/GenBank/DDBJ databases">
        <title>Genome sequencing of strain 1JSPR-7.</title>
        <authorList>
            <person name="Heo J."/>
            <person name="Kim S.-J."/>
            <person name="Kwon S.-W."/>
        </authorList>
    </citation>
    <scope>NUCLEOTIDE SEQUENCE [LARGE SCALE GENOMIC DNA]</scope>
    <source>
        <strain evidence="1 2">1JSPR-7</strain>
    </source>
</reference>
<evidence type="ECO:0000313" key="1">
    <source>
        <dbReference type="EMBL" id="AYG00413.1"/>
    </source>
</evidence>
<gene>
    <name evidence="1" type="ORF">D7I46_04495</name>
</gene>
<sequence>MILQGEAIKTEKKFNSEYERKEIDEYNPMVETNLQWIINAGLAQKVNWNAGNGMPISIFDDLAIFKIYLLDVGFLTTSAGVEPLIIVQKKTLFIEFCGRLAKKLCITIFIINLSTIL</sequence>